<protein>
    <recommendedName>
        <fullName evidence="4">AAA+ ATPase domain-containing protein</fullName>
    </recommendedName>
</protein>
<dbReference type="InterPro" id="IPR027417">
    <property type="entry name" value="P-loop_NTPase"/>
</dbReference>
<evidence type="ECO:0000313" key="3">
    <source>
        <dbReference type="Proteomes" id="UP000000602"/>
    </source>
</evidence>
<dbReference type="STRING" id="177439.DP1540"/>
<evidence type="ECO:0000256" key="1">
    <source>
        <dbReference type="SAM" id="MobiDB-lite"/>
    </source>
</evidence>
<dbReference type="SUPFAM" id="SSF52540">
    <property type="entry name" value="P-loop containing nucleoside triphosphate hydrolases"/>
    <property type="match status" value="1"/>
</dbReference>
<dbReference type="Proteomes" id="UP000000602">
    <property type="component" value="Chromosome"/>
</dbReference>
<dbReference type="KEGG" id="dps:DP1540"/>
<evidence type="ECO:0008006" key="4">
    <source>
        <dbReference type="Google" id="ProtNLM"/>
    </source>
</evidence>
<gene>
    <name evidence="2" type="ordered locus">DP1540</name>
</gene>
<proteinExistence type="predicted"/>
<accession>Q6AN05</accession>
<dbReference type="AlphaFoldDB" id="Q6AN05"/>
<name>Q6AN05_DESPS</name>
<reference evidence="3" key="1">
    <citation type="journal article" date="2004" name="Environ. Microbiol.">
        <title>The genome of Desulfotalea psychrophila, a sulfate-reducing bacterium from permanently cold Arctic sediments.</title>
        <authorList>
            <person name="Rabus R."/>
            <person name="Ruepp A."/>
            <person name="Frickey T."/>
            <person name="Rattei T."/>
            <person name="Fartmann B."/>
            <person name="Stark M."/>
            <person name="Bauer M."/>
            <person name="Zibat A."/>
            <person name="Lombardot T."/>
            <person name="Becker I."/>
            <person name="Amann J."/>
            <person name="Gellner K."/>
            <person name="Teeling H."/>
            <person name="Leuschner W.D."/>
            <person name="Gloeckner F.-O."/>
            <person name="Lupas A.N."/>
            <person name="Amann R."/>
            <person name="Klenk H.-P."/>
        </authorList>
    </citation>
    <scope>NUCLEOTIDE SEQUENCE [LARGE SCALE GENOMIC DNA]</scope>
    <source>
        <strain evidence="3">DSM 12343 / LSv54</strain>
    </source>
</reference>
<organism evidence="2 3">
    <name type="scientific">Desulfotalea psychrophila (strain LSv54 / DSM 12343)</name>
    <dbReference type="NCBI Taxonomy" id="177439"/>
    <lineage>
        <taxon>Bacteria</taxon>
        <taxon>Pseudomonadati</taxon>
        <taxon>Thermodesulfobacteriota</taxon>
        <taxon>Desulfobulbia</taxon>
        <taxon>Desulfobulbales</taxon>
        <taxon>Desulfocapsaceae</taxon>
        <taxon>Desulfotalea</taxon>
    </lineage>
</organism>
<feature type="region of interest" description="Disordered" evidence="1">
    <location>
        <begin position="1"/>
        <end position="20"/>
    </location>
</feature>
<dbReference type="Gene3D" id="3.40.50.300">
    <property type="entry name" value="P-loop containing nucleotide triphosphate hydrolases"/>
    <property type="match status" value="1"/>
</dbReference>
<sequence>MARTLNELLNTHKNPSQEGDAEELQFFPEAPANLDEAGLNSVFIEDLTCKLLLHHGLLSGKEISQKLCLPLKAFDELLYDMKQRLILTYYSTAGVNDFVYALSEKGRQKGLLAMEFSAYIGAAPVVYDHYLESIVLQSIGNEQPGMEDLQGAMEGVILSEEFYSLLGPAINSGRGLFLFGKPGNGKTEVATRIANCFQNTIFIPRTLLIEGQLVKLYDPQCHTMAEGNGHGGESIKFDRRWLKIKRPAVVVGGEMDMDSLEIGYNAQTKICEASLQMKGNSGIFVIDDFGRQRIEPAQLLNRWILPLEKRIDYLTLPSGNKFQVPFNALLIFCTNLDPVSILDEAFLRRLPYKIGMQDPTEPEFLEILRASAGQYNINYSEEMAEYLLAQHFRGIRSMRGCHPRDILQQLINIALFEREAPRMSRENLDKAVRLYFSATRGDLLTD</sequence>
<dbReference type="EMBL" id="CR522870">
    <property type="protein sequence ID" value="CAG36269.1"/>
    <property type="molecule type" value="Genomic_DNA"/>
</dbReference>
<feature type="compositionally biased region" description="Polar residues" evidence="1">
    <location>
        <begin position="7"/>
        <end position="17"/>
    </location>
</feature>
<evidence type="ECO:0000313" key="2">
    <source>
        <dbReference type="EMBL" id="CAG36269.1"/>
    </source>
</evidence>
<dbReference type="OrthoDB" id="9783370at2"/>
<dbReference type="eggNOG" id="COG0464">
    <property type="taxonomic scope" value="Bacteria"/>
</dbReference>
<keyword evidence="3" id="KW-1185">Reference proteome</keyword>
<dbReference type="RefSeq" id="WP_011188781.1">
    <property type="nucleotide sequence ID" value="NC_006138.1"/>
</dbReference>
<dbReference type="HOGENOM" id="CLU_029703_1_0_7"/>